<organism evidence="1 2">
    <name type="scientific">Solanum verrucosum</name>
    <dbReference type="NCBI Taxonomy" id="315347"/>
    <lineage>
        <taxon>Eukaryota</taxon>
        <taxon>Viridiplantae</taxon>
        <taxon>Streptophyta</taxon>
        <taxon>Embryophyta</taxon>
        <taxon>Tracheophyta</taxon>
        <taxon>Spermatophyta</taxon>
        <taxon>Magnoliopsida</taxon>
        <taxon>eudicotyledons</taxon>
        <taxon>Gunneridae</taxon>
        <taxon>Pentapetalae</taxon>
        <taxon>asterids</taxon>
        <taxon>lamiids</taxon>
        <taxon>Solanales</taxon>
        <taxon>Solanaceae</taxon>
        <taxon>Solanoideae</taxon>
        <taxon>Solaneae</taxon>
        <taxon>Solanum</taxon>
    </lineage>
</organism>
<proteinExistence type="predicted"/>
<reference evidence="1" key="1">
    <citation type="submission" date="2023-08" db="EMBL/GenBank/DDBJ databases">
        <title>A de novo genome assembly of Solanum verrucosum Schlechtendal, a Mexican diploid species geographically isolated from the other diploid A-genome species in potato relatives.</title>
        <authorList>
            <person name="Hosaka K."/>
        </authorList>
    </citation>
    <scope>NUCLEOTIDE SEQUENCE</scope>
    <source>
        <tissue evidence="1">Young leaves</tissue>
    </source>
</reference>
<dbReference type="EMBL" id="CP133621">
    <property type="protein sequence ID" value="WMV49980.1"/>
    <property type="molecule type" value="Genomic_DNA"/>
</dbReference>
<accession>A0AAF0UQ50</accession>
<protein>
    <submittedName>
        <fullName evidence="1">Uncharacterized protein</fullName>
    </submittedName>
</protein>
<dbReference type="AlphaFoldDB" id="A0AAF0UQ50"/>
<evidence type="ECO:0000313" key="1">
    <source>
        <dbReference type="EMBL" id="WMV49980.1"/>
    </source>
</evidence>
<keyword evidence="2" id="KW-1185">Reference proteome</keyword>
<evidence type="ECO:0000313" key="2">
    <source>
        <dbReference type="Proteomes" id="UP001234989"/>
    </source>
</evidence>
<dbReference type="Proteomes" id="UP001234989">
    <property type="component" value="Chromosome 10"/>
</dbReference>
<name>A0AAF0UQ50_SOLVR</name>
<gene>
    <name evidence="1" type="ORF">MTR67_043365</name>
</gene>
<sequence length="60" mass="6986">MVHHSFELSFVVDVKSKKHLDLILMELKESVLNKYVEVFSQGGDEVLRYQGRFYVPDIDG</sequence>